<dbReference type="PANTHER" id="PTHR34575:SF5">
    <property type="entry name" value="OS02G0773500 PROTEIN"/>
    <property type="match status" value="1"/>
</dbReference>
<dbReference type="Gramene" id="AET6Gv20795500.1">
    <property type="protein sequence ID" value="AET6Gv20795500.1"/>
    <property type="gene ID" value="AET6Gv20795500"/>
</dbReference>
<reference evidence="3" key="4">
    <citation type="submission" date="2019-03" db="UniProtKB">
        <authorList>
            <consortium name="EnsemblPlants"/>
        </authorList>
    </citation>
    <scope>IDENTIFICATION</scope>
</reference>
<sequence length="231" mass="25168">MQYEDNTCAAFILFPSSHTRTNGHNPHSHRPQHSKQAAMELLLLPSRATVSRRLQPTAPLRRASAATFRPSASSGNVEATTDATATTSVAKTGQEWRAGGRQGQSPFGLGLDLSEEMRRGMMWRMLAFPAAAVAAEAALLWALDSGVDAPAWASKAGSAVLFAAGLLGSQYGFFSSRWDAAETGSVVGWELAARHWNALSMARGSSMEEEDEEDDEEWEWVYEEDEDETDD</sequence>
<dbReference type="InterPro" id="IPR021855">
    <property type="entry name" value="PAM68-like"/>
</dbReference>
<reference evidence="4" key="1">
    <citation type="journal article" date="2014" name="Science">
        <title>Ancient hybridizations among the ancestral genomes of bread wheat.</title>
        <authorList>
            <consortium name="International Wheat Genome Sequencing Consortium,"/>
            <person name="Marcussen T."/>
            <person name="Sandve S.R."/>
            <person name="Heier L."/>
            <person name="Spannagl M."/>
            <person name="Pfeifer M."/>
            <person name="Jakobsen K.S."/>
            <person name="Wulff B.B."/>
            <person name="Steuernagel B."/>
            <person name="Mayer K.F."/>
            <person name="Olsen O.A."/>
        </authorList>
    </citation>
    <scope>NUCLEOTIDE SEQUENCE [LARGE SCALE GENOMIC DNA]</scope>
    <source>
        <strain evidence="4">cv. AL8/78</strain>
    </source>
</reference>
<protein>
    <submittedName>
        <fullName evidence="3">Uncharacterized protein</fullName>
    </submittedName>
</protein>
<feature type="compositionally biased region" description="Low complexity" evidence="1">
    <location>
        <begin position="79"/>
        <end position="89"/>
    </location>
</feature>
<keyword evidence="2" id="KW-0472">Membrane</keyword>
<proteinExistence type="predicted"/>
<dbReference type="EnsemblPlants" id="AET6Gv20795500.1">
    <property type="protein sequence ID" value="AET6Gv20795500.1"/>
    <property type="gene ID" value="AET6Gv20795500"/>
</dbReference>
<feature type="region of interest" description="Disordered" evidence="1">
    <location>
        <begin position="203"/>
        <end position="231"/>
    </location>
</feature>
<evidence type="ECO:0000313" key="3">
    <source>
        <dbReference type="EnsemblPlants" id="AET6Gv20795500.1"/>
    </source>
</evidence>
<keyword evidence="2" id="KW-1133">Transmembrane helix</keyword>
<reference evidence="4" key="2">
    <citation type="journal article" date="2017" name="Nat. Plants">
        <title>The Aegilops tauschii genome reveals multiple impacts of transposons.</title>
        <authorList>
            <person name="Zhao G."/>
            <person name="Zou C."/>
            <person name="Li K."/>
            <person name="Wang K."/>
            <person name="Li T."/>
            <person name="Gao L."/>
            <person name="Zhang X."/>
            <person name="Wang H."/>
            <person name="Yang Z."/>
            <person name="Liu X."/>
            <person name="Jiang W."/>
            <person name="Mao L."/>
            <person name="Kong X."/>
            <person name="Jiao Y."/>
            <person name="Jia J."/>
        </authorList>
    </citation>
    <scope>NUCLEOTIDE SEQUENCE [LARGE SCALE GENOMIC DNA]</scope>
    <source>
        <strain evidence="4">cv. AL8/78</strain>
    </source>
</reference>
<dbReference type="Pfam" id="PF11947">
    <property type="entry name" value="DUF3464"/>
    <property type="match status" value="1"/>
</dbReference>
<dbReference type="Proteomes" id="UP000015105">
    <property type="component" value="Chromosome 6D"/>
</dbReference>
<reference evidence="3" key="5">
    <citation type="journal article" date="2021" name="G3 (Bethesda)">
        <title>Aegilops tauschii genome assembly Aet v5.0 features greater sequence contiguity and improved annotation.</title>
        <authorList>
            <person name="Wang L."/>
            <person name="Zhu T."/>
            <person name="Rodriguez J.C."/>
            <person name="Deal K.R."/>
            <person name="Dubcovsky J."/>
            <person name="McGuire P.E."/>
            <person name="Lux T."/>
            <person name="Spannagl M."/>
            <person name="Mayer K.F.X."/>
            <person name="Baldrich P."/>
            <person name="Meyers B.C."/>
            <person name="Huo N."/>
            <person name="Gu Y.Q."/>
            <person name="Zhou H."/>
            <person name="Devos K.M."/>
            <person name="Bennetzen J.L."/>
            <person name="Unver T."/>
            <person name="Budak H."/>
            <person name="Gulick P.J."/>
            <person name="Galiba G."/>
            <person name="Kalapos B."/>
            <person name="Nelson D.R."/>
            <person name="Li P."/>
            <person name="You F.M."/>
            <person name="Luo M.C."/>
            <person name="Dvorak J."/>
        </authorList>
    </citation>
    <scope>NUCLEOTIDE SEQUENCE [LARGE SCALE GENOMIC DNA]</scope>
    <source>
        <strain evidence="3">cv. AL8/78</strain>
    </source>
</reference>
<reference evidence="3" key="3">
    <citation type="journal article" date="2017" name="Nature">
        <title>Genome sequence of the progenitor of the wheat D genome Aegilops tauschii.</title>
        <authorList>
            <person name="Luo M.C."/>
            <person name="Gu Y.Q."/>
            <person name="Puiu D."/>
            <person name="Wang H."/>
            <person name="Twardziok S.O."/>
            <person name="Deal K.R."/>
            <person name="Huo N."/>
            <person name="Zhu T."/>
            <person name="Wang L."/>
            <person name="Wang Y."/>
            <person name="McGuire P.E."/>
            <person name="Liu S."/>
            <person name="Long H."/>
            <person name="Ramasamy R.K."/>
            <person name="Rodriguez J.C."/>
            <person name="Van S.L."/>
            <person name="Yuan L."/>
            <person name="Wang Z."/>
            <person name="Xia Z."/>
            <person name="Xiao L."/>
            <person name="Anderson O.D."/>
            <person name="Ouyang S."/>
            <person name="Liang Y."/>
            <person name="Zimin A.V."/>
            <person name="Pertea G."/>
            <person name="Qi P."/>
            <person name="Bennetzen J.L."/>
            <person name="Dai X."/>
            <person name="Dawson M.W."/>
            <person name="Muller H.G."/>
            <person name="Kugler K."/>
            <person name="Rivarola-Duarte L."/>
            <person name="Spannagl M."/>
            <person name="Mayer K.F.X."/>
            <person name="Lu F.H."/>
            <person name="Bevan M.W."/>
            <person name="Leroy P."/>
            <person name="Li P."/>
            <person name="You F.M."/>
            <person name="Sun Q."/>
            <person name="Liu Z."/>
            <person name="Lyons E."/>
            <person name="Wicker T."/>
            <person name="Salzberg S.L."/>
            <person name="Devos K.M."/>
            <person name="Dvorak J."/>
        </authorList>
    </citation>
    <scope>NUCLEOTIDE SEQUENCE [LARGE SCALE GENOMIC DNA]</scope>
    <source>
        <strain evidence="3">cv. AL8/78</strain>
    </source>
</reference>
<dbReference type="AlphaFoldDB" id="A0A453PNU7"/>
<organism evidence="3 4">
    <name type="scientific">Aegilops tauschii subsp. strangulata</name>
    <name type="common">Goatgrass</name>
    <dbReference type="NCBI Taxonomy" id="200361"/>
    <lineage>
        <taxon>Eukaryota</taxon>
        <taxon>Viridiplantae</taxon>
        <taxon>Streptophyta</taxon>
        <taxon>Embryophyta</taxon>
        <taxon>Tracheophyta</taxon>
        <taxon>Spermatophyta</taxon>
        <taxon>Magnoliopsida</taxon>
        <taxon>Liliopsida</taxon>
        <taxon>Poales</taxon>
        <taxon>Poaceae</taxon>
        <taxon>BOP clade</taxon>
        <taxon>Pooideae</taxon>
        <taxon>Triticodae</taxon>
        <taxon>Triticeae</taxon>
        <taxon>Triticinae</taxon>
        <taxon>Aegilops</taxon>
    </lineage>
</organism>
<feature type="compositionally biased region" description="Acidic residues" evidence="1">
    <location>
        <begin position="207"/>
        <end position="231"/>
    </location>
</feature>
<keyword evidence="2" id="KW-0812">Transmembrane</keyword>
<feature type="region of interest" description="Disordered" evidence="1">
    <location>
        <begin position="59"/>
        <end position="89"/>
    </location>
</feature>
<evidence type="ECO:0000256" key="2">
    <source>
        <dbReference type="SAM" id="Phobius"/>
    </source>
</evidence>
<keyword evidence="4" id="KW-1185">Reference proteome</keyword>
<evidence type="ECO:0000256" key="1">
    <source>
        <dbReference type="SAM" id="MobiDB-lite"/>
    </source>
</evidence>
<dbReference type="PANTHER" id="PTHR34575">
    <property type="entry name" value="PROTEIN PAM68, CHLOROPLASTIC"/>
    <property type="match status" value="1"/>
</dbReference>
<evidence type="ECO:0000313" key="4">
    <source>
        <dbReference type="Proteomes" id="UP000015105"/>
    </source>
</evidence>
<accession>A0A453PNU7</accession>
<feature type="transmembrane region" description="Helical" evidence="2">
    <location>
        <begin position="125"/>
        <end position="143"/>
    </location>
</feature>
<name>A0A453PNU7_AEGTS</name>